<dbReference type="GO" id="GO:0019752">
    <property type="term" value="P:carboxylic acid metabolic process"/>
    <property type="evidence" value="ECO:0007669"/>
    <property type="project" value="UniProtKB-ARBA"/>
</dbReference>
<dbReference type="InterPro" id="IPR036663">
    <property type="entry name" value="Fumarylacetoacetase_C_sf"/>
</dbReference>
<evidence type="ECO:0000313" key="3">
    <source>
        <dbReference type="EMBL" id="MBF8193651.1"/>
    </source>
</evidence>
<sequence length="304" mass="32658">MKLVTYRYEGRESLGALDTERNVIREVTGPGGMDSGADLQTLIRRWDALPAGRPPVNGTEIPLDAVTLRAPMPRPSRNIFCVGKNYHDHSAEFAGSGFDGSDDGTGNPSGVPALPIFFTKATGSVIGPGEVIEPHAGVTDALDYEVELAVIIGTGGRGISKEDSWRHIWGYTIINDVTARDLQRDHKQWFLGKSLDTFCPMGPWAVTADEVEPTNLTVECWVNGELRQSSNTRDLIFDIPTLISTLSAGITLQPGDIIATGTPAGVGLGFDPPRFLRPGDVVSMRIGELGTLTNPIGPLTRPDP</sequence>
<dbReference type="PANTHER" id="PTHR11820:SF7">
    <property type="entry name" value="ACYLPYRUVASE FAHD1, MITOCHONDRIAL"/>
    <property type="match status" value="1"/>
</dbReference>
<name>A0A931AIT6_9ACTN</name>
<organism evidence="3 4">
    <name type="scientific">Nonomuraea cypriaca</name>
    <dbReference type="NCBI Taxonomy" id="1187855"/>
    <lineage>
        <taxon>Bacteria</taxon>
        <taxon>Bacillati</taxon>
        <taxon>Actinomycetota</taxon>
        <taxon>Actinomycetes</taxon>
        <taxon>Streptosporangiales</taxon>
        <taxon>Streptosporangiaceae</taxon>
        <taxon>Nonomuraea</taxon>
    </lineage>
</organism>
<keyword evidence="1" id="KW-0479">Metal-binding</keyword>
<keyword evidence="4" id="KW-1185">Reference proteome</keyword>
<accession>A0A931AIT6</accession>
<evidence type="ECO:0000256" key="1">
    <source>
        <dbReference type="ARBA" id="ARBA00022723"/>
    </source>
</evidence>
<keyword evidence="3" id="KW-0378">Hydrolase</keyword>
<dbReference type="GO" id="GO:0018773">
    <property type="term" value="F:acetylpyruvate hydrolase activity"/>
    <property type="evidence" value="ECO:0007669"/>
    <property type="project" value="TreeGrafter"/>
</dbReference>
<dbReference type="Gene3D" id="3.90.850.10">
    <property type="entry name" value="Fumarylacetoacetase-like, C-terminal domain"/>
    <property type="match status" value="1"/>
</dbReference>
<evidence type="ECO:0000259" key="2">
    <source>
        <dbReference type="Pfam" id="PF01557"/>
    </source>
</evidence>
<feature type="domain" description="Fumarylacetoacetase-like C-terminal" evidence="2">
    <location>
        <begin position="79"/>
        <end position="296"/>
    </location>
</feature>
<dbReference type="GO" id="GO:0046872">
    <property type="term" value="F:metal ion binding"/>
    <property type="evidence" value="ECO:0007669"/>
    <property type="project" value="UniProtKB-KW"/>
</dbReference>
<dbReference type="InterPro" id="IPR011234">
    <property type="entry name" value="Fumarylacetoacetase-like_C"/>
</dbReference>
<dbReference type="Pfam" id="PF01557">
    <property type="entry name" value="FAA_hydrolase"/>
    <property type="match status" value="1"/>
</dbReference>
<dbReference type="PANTHER" id="PTHR11820">
    <property type="entry name" value="ACYLPYRUVASE"/>
    <property type="match status" value="1"/>
</dbReference>
<dbReference type="GO" id="GO:0016853">
    <property type="term" value="F:isomerase activity"/>
    <property type="evidence" value="ECO:0007669"/>
    <property type="project" value="UniProtKB-ARBA"/>
</dbReference>
<dbReference type="EMBL" id="JADOGI010000305">
    <property type="protein sequence ID" value="MBF8193651.1"/>
    <property type="molecule type" value="Genomic_DNA"/>
</dbReference>
<proteinExistence type="predicted"/>
<evidence type="ECO:0000313" key="4">
    <source>
        <dbReference type="Proteomes" id="UP000605361"/>
    </source>
</evidence>
<dbReference type="FunFam" id="3.90.850.10:FF:000002">
    <property type="entry name" value="2-hydroxyhepta-2,4-diene-1,7-dioate isomerase"/>
    <property type="match status" value="1"/>
</dbReference>
<dbReference type="AlphaFoldDB" id="A0A931AIT6"/>
<reference evidence="3" key="1">
    <citation type="submission" date="2020-11" db="EMBL/GenBank/DDBJ databases">
        <title>Whole-genome analyses of Nonomuraea sp. K274.</title>
        <authorList>
            <person name="Veyisoglu A."/>
        </authorList>
    </citation>
    <scope>NUCLEOTIDE SEQUENCE</scope>
    <source>
        <strain evidence="3">K274</strain>
    </source>
</reference>
<gene>
    <name evidence="3" type="ORF">ITP53_49845</name>
</gene>
<comment type="caution">
    <text evidence="3">The sequence shown here is derived from an EMBL/GenBank/DDBJ whole genome shotgun (WGS) entry which is preliminary data.</text>
</comment>
<protein>
    <submittedName>
        <fullName evidence="3">Fumarylacetoacetate hydrolase family protein</fullName>
    </submittedName>
</protein>
<dbReference type="SUPFAM" id="SSF56529">
    <property type="entry name" value="FAH"/>
    <property type="match status" value="1"/>
</dbReference>
<dbReference type="Proteomes" id="UP000605361">
    <property type="component" value="Unassembled WGS sequence"/>
</dbReference>